<evidence type="ECO:0000313" key="1">
    <source>
        <dbReference type="EMBL" id="JAD46214.1"/>
    </source>
</evidence>
<dbReference type="EMBL" id="GBRH01251681">
    <property type="protein sequence ID" value="JAD46214.1"/>
    <property type="molecule type" value="Transcribed_RNA"/>
</dbReference>
<protein>
    <submittedName>
        <fullName evidence="1">Uncharacterized protein</fullName>
    </submittedName>
</protein>
<organism evidence="1">
    <name type="scientific">Arundo donax</name>
    <name type="common">Giant reed</name>
    <name type="synonym">Donax arundinaceus</name>
    <dbReference type="NCBI Taxonomy" id="35708"/>
    <lineage>
        <taxon>Eukaryota</taxon>
        <taxon>Viridiplantae</taxon>
        <taxon>Streptophyta</taxon>
        <taxon>Embryophyta</taxon>
        <taxon>Tracheophyta</taxon>
        <taxon>Spermatophyta</taxon>
        <taxon>Magnoliopsida</taxon>
        <taxon>Liliopsida</taxon>
        <taxon>Poales</taxon>
        <taxon>Poaceae</taxon>
        <taxon>PACMAD clade</taxon>
        <taxon>Arundinoideae</taxon>
        <taxon>Arundineae</taxon>
        <taxon>Arundo</taxon>
    </lineage>
</organism>
<reference evidence="1" key="2">
    <citation type="journal article" date="2015" name="Data Brief">
        <title>Shoot transcriptome of the giant reed, Arundo donax.</title>
        <authorList>
            <person name="Barrero R.A."/>
            <person name="Guerrero F.D."/>
            <person name="Moolhuijzen P."/>
            <person name="Goolsby J.A."/>
            <person name="Tidwell J."/>
            <person name="Bellgard S.E."/>
            <person name="Bellgard M.I."/>
        </authorList>
    </citation>
    <scope>NUCLEOTIDE SEQUENCE</scope>
    <source>
        <tissue evidence="1">Shoot tissue taken approximately 20 cm above the soil surface</tissue>
    </source>
</reference>
<dbReference type="AlphaFoldDB" id="A0A0A9A3H7"/>
<name>A0A0A9A3H7_ARUDO</name>
<accession>A0A0A9A3H7</accession>
<sequence>MLQPMTLLFKDSNSHSTLLFSAQINSEFIWKSKLVGTQGKLFYFNNEVKGHRPEISSQTLKLQNF</sequence>
<reference evidence="1" key="1">
    <citation type="submission" date="2014-09" db="EMBL/GenBank/DDBJ databases">
        <authorList>
            <person name="Magalhaes I.L.F."/>
            <person name="Oliveira U."/>
            <person name="Santos F.R."/>
            <person name="Vidigal T.H.D.A."/>
            <person name="Brescovit A.D."/>
            <person name="Santos A.J."/>
        </authorList>
    </citation>
    <scope>NUCLEOTIDE SEQUENCE</scope>
    <source>
        <tissue evidence="1">Shoot tissue taken approximately 20 cm above the soil surface</tissue>
    </source>
</reference>
<proteinExistence type="predicted"/>